<protein>
    <submittedName>
        <fullName evidence="3">Antibiotic biosynthesis monooxygenase</fullName>
    </submittedName>
</protein>
<feature type="region of interest" description="Disordered" evidence="1">
    <location>
        <begin position="98"/>
        <end position="119"/>
    </location>
</feature>
<evidence type="ECO:0000259" key="2">
    <source>
        <dbReference type="PROSITE" id="PS51725"/>
    </source>
</evidence>
<keyword evidence="3" id="KW-0503">Monooxygenase</keyword>
<keyword evidence="4" id="KW-1185">Reference proteome</keyword>
<evidence type="ECO:0000313" key="4">
    <source>
        <dbReference type="Proteomes" id="UP000196878"/>
    </source>
</evidence>
<reference evidence="3 4" key="1">
    <citation type="submission" date="2016-12" db="EMBL/GenBank/DDBJ databases">
        <title>Comparison of Traditional DNA-DNA Hybridization with In Silico Genomic Analysis.</title>
        <authorList>
            <person name="Nicholson A.C."/>
            <person name="Humrighouse B.W."/>
            <person name="Graziano J."/>
            <person name="Lasker B."/>
            <person name="Whitney A.M."/>
            <person name="Mcquiston J.R."/>
        </authorList>
    </citation>
    <scope>NUCLEOTIDE SEQUENCE [LARGE SCALE GENOMIC DNA]</scope>
    <source>
        <strain evidence="3 4">H2240</strain>
    </source>
</reference>
<dbReference type="InterPro" id="IPR007138">
    <property type="entry name" value="ABM_dom"/>
</dbReference>
<dbReference type="SUPFAM" id="SSF54909">
    <property type="entry name" value="Dimeric alpha+beta barrel"/>
    <property type="match status" value="1"/>
</dbReference>
<dbReference type="Pfam" id="PF03992">
    <property type="entry name" value="ABM"/>
    <property type="match status" value="1"/>
</dbReference>
<comment type="caution">
    <text evidence="3">The sequence shown here is derived from an EMBL/GenBank/DDBJ whole genome shotgun (WGS) entry which is preliminary data.</text>
</comment>
<dbReference type="PANTHER" id="PTHR37811">
    <property type="entry name" value="BLL5343 PROTEIN"/>
    <property type="match status" value="1"/>
</dbReference>
<sequence length="119" mass="13536">MIAVIFEVSMAEENRREYLDLAAGLRPLLAEVDGFISVERFQSLTSPDKLLSLSFWRDEAAVAQWRTLSEHRKAQAAGRDHVFSGYRLRIAGVMRDYGMDRRDDAPSDSRGYHTEATDV</sequence>
<dbReference type="EMBL" id="NIPW01000008">
    <property type="protein sequence ID" value="OWJ79401.1"/>
    <property type="molecule type" value="Genomic_DNA"/>
</dbReference>
<dbReference type="AlphaFoldDB" id="A0A212ADR1"/>
<dbReference type="PANTHER" id="PTHR37811:SF2">
    <property type="entry name" value="ABM DOMAIN-CONTAINING PROTEIN"/>
    <property type="match status" value="1"/>
</dbReference>
<dbReference type="OrthoDB" id="9797060at2"/>
<dbReference type="PROSITE" id="PS51725">
    <property type="entry name" value="ABM"/>
    <property type="match status" value="1"/>
</dbReference>
<proteinExistence type="predicted"/>
<feature type="domain" description="ABM" evidence="2">
    <location>
        <begin position="2"/>
        <end position="94"/>
    </location>
</feature>
<organism evidence="3 4">
    <name type="scientific">Haematobacter genomosp. 1</name>
    <dbReference type="NCBI Taxonomy" id="366618"/>
    <lineage>
        <taxon>Bacteria</taxon>
        <taxon>Pseudomonadati</taxon>
        <taxon>Pseudomonadota</taxon>
        <taxon>Alphaproteobacteria</taxon>
        <taxon>Rhodobacterales</taxon>
        <taxon>Paracoccaceae</taxon>
        <taxon>Haematobacter</taxon>
    </lineage>
</organism>
<gene>
    <name evidence="3" type="ORF">CDV49_05850</name>
</gene>
<dbReference type="GO" id="GO:0004497">
    <property type="term" value="F:monooxygenase activity"/>
    <property type="evidence" value="ECO:0007669"/>
    <property type="project" value="UniProtKB-KW"/>
</dbReference>
<accession>A0A212ADR1</accession>
<dbReference type="Gene3D" id="3.30.70.100">
    <property type="match status" value="1"/>
</dbReference>
<evidence type="ECO:0000256" key="1">
    <source>
        <dbReference type="SAM" id="MobiDB-lite"/>
    </source>
</evidence>
<keyword evidence="3" id="KW-0560">Oxidoreductase</keyword>
<dbReference type="RefSeq" id="WP_088214629.1">
    <property type="nucleotide sequence ID" value="NZ_NIPW01000008.1"/>
</dbReference>
<dbReference type="InterPro" id="IPR011008">
    <property type="entry name" value="Dimeric_a/b-barrel"/>
</dbReference>
<name>A0A212ADR1_9RHOB</name>
<dbReference type="InterPro" id="IPR052936">
    <property type="entry name" value="Jasmonate_Hydroxylase-like"/>
</dbReference>
<evidence type="ECO:0000313" key="3">
    <source>
        <dbReference type="EMBL" id="OWJ79401.1"/>
    </source>
</evidence>
<dbReference type="Proteomes" id="UP000196878">
    <property type="component" value="Unassembled WGS sequence"/>
</dbReference>